<comment type="caution">
    <text evidence="2">The sequence shown here is derived from an EMBL/GenBank/DDBJ whole genome shotgun (WGS) entry which is preliminary data.</text>
</comment>
<gene>
    <name evidence="2" type="ORF">EPJ84_01435</name>
</gene>
<organism evidence="2 3">
    <name type="scientific">Brachyspira aalborgi</name>
    <dbReference type="NCBI Taxonomy" id="29522"/>
    <lineage>
        <taxon>Bacteria</taxon>
        <taxon>Pseudomonadati</taxon>
        <taxon>Spirochaetota</taxon>
        <taxon>Spirochaetia</taxon>
        <taxon>Brachyspirales</taxon>
        <taxon>Brachyspiraceae</taxon>
        <taxon>Brachyspira</taxon>
    </lineage>
</organism>
<reference evidence="2 3" key="1">
    <citation type="journal article" date="1992" name="Lakartidningen">
        <title>[Penicillin V and not amoxicillin is the first choice preparation in acute otitis].</title>
        <authorList>
            <person name="Kamme C."/>
            <person name="Lundgren K."/>
            <person name="Prellner K."/>
        </authorList>
    </citation>
    <scope>NUCLEOTIDE SEQUENCE [LARGE SCALE GENOMIC DNA]</scope>
    <source>
        <strain evidence="2 3">PC3939II</strain>
    </source>
</reference>
<accession>A0A5C8FTT6</accession>
<feature type="transmembrane region" description="Helical" evidence="1">
    <location>
        <begin position="44"/>
        <end position="67"/>
    </location>
</feature>
<name>A0A5C8FTT6_9SPIR</name>
<evidence type="ECO:0000313" key="2">
    <source>
        <dbReference type="EMBL" id="TXJ53026.1"/>
    </source>
</evidence>
<dbReference type="Proteomes" id="UP000322307">
    <property type="component" value="Unassembled WGS sequence"/>
</dbReference>
<evidence type="ECO:0000313" key="3">
    <source>
        <dbReference type="Proteomes" id="UP000322307"/>
    </source>
</evidence>
<dbReference type="EMBL" id="SAYE01000003">
    <property type="protein sequence ID" value="TXJ53026.1"/>
    <property type="molecule type" value="Genomic_DNA"/>
</dbReference>
<proteinExistence type="predicted"/>
<dbReference type="AlphaFoldDB" id="A0A5C8FTT6"/>
<sequence>MNNDLYYIFDACLALPCLALPCLALPCLALPCLASILYLNKLNLVILILKNIMLIYGIFNIYLIILYKFNILINNQKFKENN</sequence>
<keyword evidence="1" id="KW-1133">Transmembrane helix</keyword>
<keyword evidence="1" id="KW-0472">Membrane</keyword>
<keyword evidence="1" id="KW-0812">Transmembrane</keyword>
<evidence type="ECO:0000256" key="1">
    <source>
        <dbReference type="SAM" id="Phobius"/>
    </source>
</evidence>
<protein>
    <submittedName>
        <fullName evidence="2">Uncharacterized protein</fullName>
    </submittedName>
</protein>